<keyword evidence="2" id="KW-1133">Transmembrane helix</keyword>
<evidence type="ECO:0000256" key="1">
    <source>
        <dbReference type="ARBA" id="ARBA00009625"/>
    </source>
</evidence>
<dbReference type="InterPro" id="IPR005129">
    <property type="entry name" value="GTPase_ArgK"/>
</dbReference>
<dbReference type="SUPFAM" id="SSF52540">
    <property type="entry name" value="P-loop containing nucleoside triphosphate hydrolases"/>
    <property type="match status" value="1"/>
</dbReference>
<evidence type="ECO:0000313" key="3">
    <source>
        <dbReference type="EMBL" id="MCC5467842.1"/>
    </source>
</evidence>
<proteinExistence type="inferred from homology"/>
<feature type="transmembrane region" description="Helical" evidence="2">
    <location>
        <begin position="16"/>
        <end position="37"/>
    </location>
</feature>
<dbReference type="Gene3D" id="3.40.50.300">
    <property type="entry name" value="P-loop containing nucleotide triphosphate hydrolases"/>
    <property type="match status" value="1"/>
</dbReference>
<evidence type="ECO:0000313" key="4">
    <source>
        <dbReference type="Proteomes" id="UP001165492"/>
    </source>
</evidence>
<dbReference type="EMBL" id="JAJHJB010000041">
    <property type="protein sequence ID" value="MCC5467842.1"/>
    <property type="molecule type" value="Genomic_DNA"/>
</dbReference>
<name>A0ABS8HXD8_9FIRM</name>
<sequence>MLKNLLNPNIKKKVKVVLTLAVPTVIENFLITIVGFVDTLFVSKIGLHEVSAVGILLMITGARGELQGMKKGVIELADAIIINKADGDNKQKALMAKVDYDRILHFLRPATEGWVTKGHTCSAYTGEGVEDVWRMIEKFQKVTAASGIFERRRRTQMLSWVQSMVQEYLQTLFMNHPEVIQKKPIIEQDVIEGRISATMAVKSLIEIFEGH</sequence>
<dbReference type="Gene3D" id="1.10.287.130">
    <property type="match status" value="1"/>
</dbReference>
<dbReference type="RefSeq" id="WP_229536780.1">
    <property type="nucleotide sequence ID" value="NZ_JAJHJB010000041.1"/>
</dbReference>
<protein>
    <submittedName>
        <fullName evidence="3">Uncharacterized protein</fullName>
    </submittedName>
</protein>
<evidence type="ECO:0000256" key="2">
    <source>
        <dbReference type="SAM" id="Phobius"/>
    </source>
</evidence>
<keyword evidence="2" id="KW-0472">Membrane</keyword>
<dbReference type="Pfam" id="PF03308">
    <property type="entry name" value="MeaB"/>
    <property type="match status" value="1"/>
</dbReference>
<accession>A0ABS8HXD8</accession>
<dbReference type="Proteomes" id="UP001165492">
    <property type="component" value="Unassembled WGS sequence"/>
</dbReference>
<dbReference type="InterPro" id="IPR027417">
    <property type="entry name" value="P-loop_NTPase"/>
</dbReference>
<dbReference type="PANTHER" id="PTHR23408">
    <property type="entry name" value="METHYLMALONYL-COA MUTASE"/>
    <property type="match status" value="1"/>
</dbReference>
<gene>
    <name evidence="3" type="ORF">LMF89_21130</name>
</gene>
<dbReference type="PANTHER" id="PTHR23408:SF3">
    <property type="entry name" value="METHYLMALONIC ACIDURIA TYPE A PROTEIN, MITOCHONDRIAL"/>
    <property type="match status" value="1"/>
</dbReference>
<reference evidence="3" key="1">
    <citation type="submission" date="2021-11" db="EMBL/GenBank/DDBJ databases">
        <title>Description of a new species Pelosinus isolated from the bottom sediments of Lake Baikal.</title>
        <authorList>
            <person name="Zakharyuk A."/>
        </authorList>
    </citation>
    <scope>NUCLEOTIDE SEQUENCE</scope>
    <source>
        <strain evidence="3">Bkl1</strain>
    </source>
</reference>
<comment type="caution">
    <text evidence="3">The sequence shown here is derived from an EMBL/GenBank/DDBJ whole genome shotgun (WGS) entry which is preliminary data.</text>
</comment>
<comment type="similarity">
    <text evidence="1">Belongs to the SIMIBI class G3E GTPase family. ArgK/MeaB subfamily.</text>
</comment>
<keyword evidence="2" id="KW-0812">Transmembrane</keyword>
<organism evidence="3 4">
    <name type="scientific">Pelosinus baikalensis</name>
    <dbReference type="NCBI Taxonomy" id="2892015"/>
    <lineage>
        <taxon>Bacteria</taxon>
        <taxon>Bacillati</taxon>
        <taxon>Bacillota</taxon>
        <taxon>Negativicutes</taxon>
        <taxon>Selenomonadales</taxon>
        <taxon>Sporomusaceae</taxon>
        <taxon>Pelosinus</taxon>
    </lineage>
</organism>
<keyword evidence="4" id="KW-1185">Reference proteome</keyword>